<keyword evidence="4 6" id="KW-0862">Zinc</keyword>
<evidence type="ECO:0000256" key="3">
    <source>
        <dbReference type="ARBA" id="ARBA00022771"/>
    </source>
</evidence>
<dbReference type="EMBL" id="JAHDVG010000466">
    <property type="protein sequence ID" value="KAH1182716.1"/>
    <property type="molecule type" value="Genomic_DNA"/>
</dbReference>
<protein>
    <recommendedName>
        <fullName evidence="1">Proline-rich protein 3</fullName>
    </recommendedName>
    <alternativeName>
        <fullName evidence="5">MHC class I region proline-rich protein CAT56</fullName>
    </alternativeName>
</protein>
<reference evidence="8" key="1">
    <citation type="submission" date="2021-09" db="EMBL/GenBank/DDBJ databases">
        <title>The genome of Mauremys mutica provides insights into the evolution of semi-aquatic lifestyle.</title>
        <authorList>
            <person name="Gong S."/>
            <person name="Gao Y."/>
        </authorList>
    </citation>
    <scope>NUCLEOTIDE SEQUENCE</scope>
    <source>
        <strain evidence="8">MM-2020</strain>
        <tissue evidence="8">Muscle</tissue>
    </source>
</reference>
<feature type="domain" description="C3H1-type" evidence="7">
    <location>
        <begin position="13"/>
        <end position="41"/>
    </location>
</feature>
<dbReference type="Pfam" id="PF00642">
    <property type="entry name" value="zf-CCCH"/>
    <property type="match status" value="1"/>
</dbReference>
<evidence type="ECO:0000313" key="8">
    <source>
        <dbReference type="EMBL" id="KAH1182716.1"/>
    </source>
</evidence>
<dbReference type="InterPro" id="IPR036855">
    <property type="entry name" value="Znf_CCCH_sf"/>
</dbReference>
<dbReference type="PROSITE" id="PS50103">
    <property type="entry name" value="ZF_C3H1"/>
    <property type="match status" value="1"/>
</dbReference>
<dbReference type="AlphaFoldDB" id="A0A9D4B6Q5"/>
<keyword evidence="2 6" id="KW-0479">Metal-binding</keyword>
<evidence type="ECO:0000313" key="9">
    <source>
        <dbReference type="Proteomes" id="UP000827986"/>
    </source>
</evidence>
<name>A0A9D4B6Q5_9SAUR</name>
<dbReference type="SUPFAM" id="SSF90229">
    <property type="entry name" value="CCCH zinc finger"/>
    <property type="match status" value="1"/>
</dbReference>
<sequence>MADLHPVFSHADMSHRPVCRHFKLKGSCRYENNCAFYHPGVNGPPLCSAQGPPPSLPTPCETAQHSRPRFMDSGVPAVRLGLHPPLMASVRP</sequence>
<proteinExistence type="predicted"/>
<dbReference type="GO" id="GO:0003723">
    <property type="term" value="F:RNA binding"/>
    <property type="evidence" value="ECO:0007669"/>
    <property type="project" value="TreeGrafter"/>
</dbReference>
<organism evidence="8 9">
    <name type="scientific">Mauremys mutica</name>
    <name type="common">yellowpond turtle</name>
    <dbReference type="NCBI Taxonomy" id="74926"/>
    <lineage>
        <taxon>Eukaryota</taxon>
        <taxon>Metazoa</taxon>
        <taxon>Chordata</taxon>
        <taxon>Craniata</taxon>
        <taxon>Vertebrata</taxon>
        <taxon>Euteleostomi</taxon>
        <taxon>Archelosauria</taxon>
        <taxon>Testudinata</taxon>
        <taxon>Testudines</taxon>
        <taxon>Cryptodira</taxon>
        <taxon>Durocryptodira</taxon>
        <taxon>Testudinoidea</taxon>
        <taxon>Geoemydidae</taxon>
        <taxon>Geoemydinae</taxon>
        <taxon>Mauremys</taxon>
    </lineage>
</organism>
<gene>
    <name evidence="8" type="ORF">KIL84_004208</name>
</gene>
<evidence type="ECO:0000259" key="7">
    <source>
        <dbReference type="PROSITE" id="PS50103"/>
    </source>
</evidence>
<evidence type="ECO:0000256" key="4">
    <source>
        <dbReference type="ARBA" id="ARBA00022833"/>
    </source>
</evidence>
<feature type="zinc finger region" description="C3H1-type" evidence="6">
    <location>
        <begin position="13"/>
        <end position="41"/>
    </location>
</feature>
<dbReference type="SMART" id="SM00356">
    <property type="entry name" value="ZnF_C3H1"/>
    <property type="match status" value="1"/>
</dbReference>
<comment type="caution">
    <text evidence="8">The sequence shown here is derived from an EMBL/GenBank/DDBJ whole genome shotgun (WGS) entry which is preliminary data.</text>
</comment>
<keyword evidence="3 6" id="KW-0863">Zinc-finger</keyword>
<evidence type="ECO:0000256" key="1">
    <source>
        <dbReference type="ARBA" id="ARBA00015542"/>
    </source>
</evidence>
<dbReference type="Gene3D" id="4.10.1000.10">
    <property type="entry name" value="Zinc finger, CCCH-type"/>
    <property type="match status" value="1"/>
</dbReference>
<dbReference type="PANTHER" id="PTHR47398">
    <property type="entry name" value="PROLINE-RICH PROTEIN 3"/>
    <property type="match status" value="1"/>
</dbReference>
<keyword evidence="9" id="KW-1185">Reference proteome</keyword>
<evidence type="ECO:0000256" key="5">
    <source>
        <dbReference type="ARBA" id="ARBA00032452"/>
    </source>
</evidence>
<dbReference type="InterPro" id="IPR000571">
    <property type="entry name" value="Znf_CCCH"/>
</dbReference>
<dbReference type="Proteomes" id="UP000827986">
    <property type="component" value="Unassembled WGS sequence"/>
</dbReference>
<evidence type="ECO:0000256" key="6">
    <source>
        <dbReference type="PROSITE-ProRule" id="PRU00723"/>
    </source>
</evidence>
<dbReference type="PANTHER" id="PTHR47398:SF1">
    <property type="entry name" value="PROLINE-RICH PROTEIN 3-RELATED"/>
    <property type="match status" value="1"/>
</dbReference>
<evidence type="ECO:0000256" key="2">
    <source>
        <dbReference type="ARBA" id="ARBA00022723"/>
    </source>
</evidence>
<dbReference type="InterPro" id="IPR042805">
    <property type="entry name" value="PRR3"/>
</dbReference>
<dbReference type="GO" id="GO:0008270">
    <property type="term" value="F:zinc ion binding"/>
    <property type="evidence" value="ECO:0007669"/>
    <property type="project" value="UniProtKB-KW"/>
</dbReference>
<accession>A0A9D4B6Q5</accession>
<feature type="non-terminal residue" evidence="8">
    <location>
        <position position="92"/>
    </location>
</feature>